<dbReference type="InterPro" id="IPR017925">
    <property type="entry name" value="DHFR_CS"/>
</dbReference>
<dbReference type="GO" id="GO:0004146">
    <property type="term" value="F:dihydrofolate reductase activity"/>
    <property type="evidence" value="ECO:0007669"/>
    <property type="project" value="UniProtKB-EC"/>
</dbReference>
<dbReference type="InterPro" id="IPR012259">
    <property type="entry name" value="DHFR"/>
</dbReference>
<evidence type="ECO:0000256" key="3">
    <source>
        <dbReference type="ARBA" id="ARBA00012856"/>
    </source>
</evidence>
<dbReference type="CDD" id="cd00209">
    <property type="entry name" value="DHFR"/>
    <property type="match status" value="1"/>
</dbReference>
<gene>
    <name evidence="11" type="ORF">SAMN06297382_1520</name>
</gene>
<accession>A0A239PQC0</accession>
<dbReference type="Pfam" id="PF00186">
    <property type="entry name" value="DHFR_1"/>
    <property type="match status" value="1"/>
</dbReference>
<dbReference type="EMBL" id="FZQA01000002">
    <property type="protein sequence ID" value="SNT72475.1"/>
    <property type="molecule type" value="Genomic_DNA"/>
</dbReference>
<evidence type="ECO:0000256" key="6">
    <source>
        <dbReference type="ARBA" id="ARBA00023002"/>
    </source>
</evidence>
<dbReference type="PRINTS" id="PR00070">
    <property type="entry name" value="DHFR"/>
</dbReference>
<evidence type="ECO:0000259" key="10">
    <source>
        <dbReference type="PROSITE" id="PS51330"/>
    </source>
</evidence>
<evidence type="ECO:0000256" key="7">
    <source>
        <dbReference type="ARBA" id="ARBA00025067"/>
    </source>
</evidence>
<evidence type="ECO:0000256" key="2">
    <source>
        <dbReference type="ARBA" id="ARBA00009539"/>
    </source>
</evidence>
<protein>
    <recommendedName>
        <fullName evidence="3 8">Dihydrofolate reductase</fullName>
        <ecNumber evidence="3 8">1.5.1.3</ecNumber>
    </recommendedName>
</protein>
<keyword evidence="12" id="KW-1185">Reference proteome</keyword>
<evidence type="ECO:0000256" key="5">
    <source>
        <dbReference type="ARBA" id="ARBA00022857"/>
    </source>
</evidence>
<evidence type="ECO:0000256" key="8">
    <source>
        <dbReference type="PIRNR" id="PIRNR000194"/>
    </source>
</evidence>
<dbReference type="SUPFAM" id="SSF53597">
    <property type="entry name" value="Dihydrofolate reductase-like"/>
    <property type="match status" value="1"/>
</dbReference>
<dbReference type="GO" id="GO:0005829">
    <property type="term" value="C:cytosol"/>
    <property type="evidence" value="ECO:0007669"/>
    <property type="project" value="TreeGrafter"/>
</dbReference>
<comment type="similarity">
    <text evidence="2 8 9">Belongs to the dihydrofolate reductase family.</text>
</comment>
<dbReference type="Gene3D" id="3.40.430.10">
    <property type="entry name" value="Dihydrofolate Reductase, subunit A"/>
    <property type="match status" value="1"/>
</dbReference>
<evidence type="ECO:0000256" key="1">
    <source>
        <dbReference type="ARBA" id="ARBA00004903"/>
    </source>
</evidence>
<dbReference type="UniPathway" id="UPA00077">
    <property type="reaction ID" value="UER00158"/>
</dbReference>
<dbReference type="AlphaFoldDB" id="A0A239PQC0"/>
<evidence type="ECO:0000256" key="9">
    <source>
        <dbReference type="RuleBase" id="RU004474"/>
    </source>
</evidence>
<evidence type="ECO:0000256" key="4">
    <source>
        <dbReference type="ARBA" id="ARBA00022563"/>
    </source>
</evidence>
<dbReference type="EC" id="1.5.1.3" evidence="3 8"/>
<dbReference type="RefSeq" id="WP_234993324.1">
    <property type="nucleotide sequence ID" value="NZ_FZQA01000002.1"/>
</dbReference>
<evidence type="ECO:0000313" key="12">
    <source>
        <dbReference type="Proteomes" id="UP000198346"/>
    </source>
</evidence>
<evidence type="ECO:0000313" key="11">
    <source>
        <dbReference type="EMBL" id="SNT72475.1"/>
    </source>
</evidence>
<dbReference type="GO" id="GO:0070401">
    <property type="term" value="F:NADP+ binding"/>
    <property type="evidence" value="ECO:0007669"/>
    <property type="project" value="UniProtKB-ARBA"/>
</dbReference>
<proteinExistence type="inferred from homology"/>
<dbReference type="Proteomes" id="UP000198346">
    <property type="component" value="Unassembled WGS sequence"/>
</dbReference>
<reference evidence="11 12" key="1">
    <citation type="submission" date="2017-07" db="EMBL/GenBank/DDBJ databases">
        <authorList>
            <person name="Sun Z.S."/>
            <person name="Albrecht U."/>
            <person name="Echele G."/>
            <person name="Lee C.C."/>
        </authorList>
    </citation>
    <scope>NUCLEOTIDE SEQUENCE [LARGE SCALE GENOMIC DNA]</scope>
    <source>
        <strain evidence="11 12">CGMCC 1.12710</strain>
    </source>
</reference>
<dbReference type="PANTHER" id="PTHR48069:SF3">
    <property type="entry name" value="DIHYDROFOLATE REDUCTASE"/>
    <property type="match status" value="1"/>
</dbReference>
<feature type="domain" description="DHFR" evidence="10">
    <location>
        <begin position="1"/>
        <end position="160"/>
    </location>
</feature>
<dbReference type="GO" id="GO:0046452">
    <property type="term" value="P:dihydrofolate metabolic process"/>
    <property type="evidence" value="ECO:0007669"/>
    <property type="project" value="TreeGrafter"/>
</dbReference>
<dbReference type="FunFam" id="3.40.430.10:FF:000001">
    <property type="entry name" value="Dihydrofolate reductase"/>
    <property type="match status" value="1"/>
</dbReference>
<name>A0A239PQC0_9PROT</name>
<dbReference type="GO" id="GO:0006730">
    <property type="term" value="P:one-carbon metabolic process"/>
    <property type="evidence" value="ECO:0007669"/>
    <property type="project" value="UniProtKB-KW"/>
</dbReference>
<comment type="pathway">
    <text evidence="1 8">Cofactor biosynthesis; tetrahydrofolate biosynthesis; 5,6,7,8-tetrahydrofolate from 7,8-dihydrofolate: step 1/1.</text>
</comment>
<dbReference type="PROSITE" id="PS00075">
    <property type="entry name" value="DHFR_1"/>
    <property type="match status" value="1"/>
</dbReference>
<dbReference type="GO" id="GO:0046655">
    <property type="term" value="P:folic acid metabolic process"/>
    <property type="evidence" value="ECO:0007669"/>
    <property type="project" value="TreeGrafter"/>
</dbReference>
<dbReference type="PANTHER" id="PTHR48069">
    <property type="entry name" value="DIHYDROFOLATE REDUCTASE"/>
    <property type="match status" value="1"/>
</dbReference>
<sequence>MAAARNGVIGAGGRLPWRIADDLKWFKRVTMGKPIVMGRKTFDSIGRALPGRDNIVVTRQHGWRAERVICADSLEAALLEAKARAEQVGADEICVIGGAQIYRQALPLAGRIYLTRVATDVEGEATFPVLNRDDWREVCAGGCEAGAKNDHACDFFILDRLQAPV</sequence>
<dbReference type="PIRSF" id="PIRSF000194">
    <property type="entry name" value="DHFR"/>
    <property type="match status" value="1"/>
</dbReference>
<dbReference type="InterPro" id="IPR001796">
    <property type="entry name" value="DHFR_dom"/>
</dbReference>
<keyword evidence="5 8" id="KW-0521">NADP</keyword>
<dbReference type="GO" id="GO:0046654">
    <property type="term" value="P:tetrahydrofolate biosynthetic process"/>
    <property type="evidence" value="ECO:0007669"/>
    <property type="project" value="UniProtKB-UniPathway"/>
</dbReference>
<dbReference type="InterPro" id="IPR024072">
    <property type="entry name" value="DHFR-like_dom_sf"/>
</dbReference>
<dbReference type="PROSITE" id="PS51330">
    <property type="entry name" value="DHFR_2"/>
    <property type="match status" value="1"/>
</dbReference>
<comment type="catalytic activity">
    <reaction evidence="8">
        <text>(6S)-5,6,7,8-tetrahydrofolate + NADP(+) = 7,8-dihydrofolate + NADPH + H(+)</text>
        <dbReference type="Rhea" id="RHEA:15009"/>
        <dbReference type="ChEBI" id="CHEBI:15378"/>
        <dbReference type="ChEBI" id="CHEBI:57451"/>
        <dbReference type="ChEBI" id="CHEBI:57453"/>
        <dbReference type="ChEBI" id="CHEBI:57783"/>
        <dbReference type="ChEBI" id="CHEBI:58349"/>
        <dbReference type="EC" id="1.5.1.3"/>
    </reaction>
</comment>
<comment type="function">
    <text evidence="7 8">Key enzyme in folate metabolism. Catalyzes an essential reaction for de novo glycine and purine synthesis, and for DNA precursor synthesis.</text>
</comment>
<organism evidence="11 12">
    <name type="scientific">Amphiplicatus metriothermophilus</name>
    <dbReference type="NCBI Taxonomy" id="1519374"/>
    <lineage>
        <taxon>Bacteria</taxon>
        <taxon>Pseudomonadati</taxon>
        <taxon>Pseudomonadota</taxon>
        <taxon>Alphaproteobacteria</taxon>
        <taxon>Parvularculales</taxon>
        <taxon>Parvularculaceae</taxon>
        <taxon>Amphiplicatus</taxon>
    </lineage>
</organism>
<keyword evidence="4 8" id="KW-0554">One-carbon metabolism</keyword>
<keyword evidence="6 8" id="KW-0560">Oxidoreductase</keyword>